<keyword evidence="2" id="KW-1185">Reference proteome</keyword>
<proteinExistence type="predicted"/>
<reference evidence="1 2" key="1">
    <citation type="submission" date="2015-11" db="EMBL/GenBank/DDBJ databases">
        <title>Solirubrum puertoriconensis gen. nov. an environmental bacteria isolated in Puerto Rico.</title>
        <authorList>
            <person name="Cuebas-Irizarry M.F."/>
            <person name="Montalvo-Rodriguez R."/>
        </authorList>
    </citation>
    <scope>NUCLEOTIDE SEQUENCE [LARGE SCALE GENOMIC DNA]</scope>
    <source>
        <strain evidence="1 2">MC1A</strain>
    </source>
</reference>
<name>A0A9X0L457_SOLP1</name>
<organism evidence="1 2">
    <name type="scientific">Solirubrum puertoriconensis</name>
    <dbReference type="NCBI Taxonomy" id="1751427"/>
    <lineage>
        <taxon>Bacteria</taxon>
        <taxon>Pseudomonadati</taxon>
        <taxon>Bacteroidota</taxon>
        <taxon>Cytophagia</taxon>
        <taxon>Cytophagales</taxon>
    </lineage>
</organism>
<gene>
    <name evidence="1" type="ORF">ASU33_12770</name>
</gene>
<protein>
    <submittedName>
        <fullName evidence="1">Uncharacterized protein</fullName>
    </submittedName>
</protein>
<sequence>MVSVLREGQAITTAGAAMAPTIKLQLTSDPACSDKASYRCKYAELTLMRAGRPVFPAIRAYKSDVGLSAWVRAARPGDKIYVFVPYQNLTVVAADGSQQPYTLPEPAKPKYPDLRTDEAKGVSFSWQLLK</sequence>
<dbReference type="EMBL" id="LNAL01000007">
    <property type="protein sequence ID" value="KUG07240.1"/>
    <property type="molecule type" value="Genomic_DNA"/>
</dbReference>
<comment type="caution">
    <text evidence="1">The sequence shown here is derived from an EMBL/GenBank/DDBJ whole genome shotgun (WGS) entry which is preliminary data.</text>
</comment>
<dbReference type="Proteomes" id="UP000054223">
    <property type="component" value="Unassembled WGS sequence"/>
</dbReference>
<accession>A0A9X0L457</accession>
<dbReference type="AlphaFoldDB" id="A0A9X0L457"/>
<evidence type="ECO:0000313" key="2">
    <source>
        <dbReference type="Proteomes" id="UP000054223"/>
    </source>
</evidence>
<evidence type="ECO:0000313" key="1">
    <source>
        <dbReference type="EMBL" id="KUG07240.1"/>
    </source>
</evidence>